<sequence>MILSLDFDAFYCAVEEHFDPSLAGTPFIVYQKNIIATVSYPARALGLKKLGYVSEALKQFPDIRLVNGESLAKYRREGRRVYNYVVNNVVNGCPVERLGLEELWIDISGPVEATLKEVKNGVLTILGPNGQINDECPDDGVPVYSSEQLEPFLCHNFLFSIPGHVYPQDHSKDLPDFTNSDQMLRAYIASHIAEYVVDRIKLECGYTVSVGIATNKTLSKMACKLNKPAGLTLMVPGYEQHFLDSVPVRSIPYFKLSLNGDRGLTVKQAKQMFSKEQFMKTAEESGKGQEARERLWDLLHGIDSSAVSAAGQGPPKQLSIEDTYPKDSIKNITGISKALKAIVLSLFEKILDEHAVIDDNCHWIVKPTILRLSMRYSNEFYPSRTSVSTKVPFYLFELPTTSEEKKQYLADRIVDQLLKIFKYPRNGSSNSVTVRMLNVALTGFRSCQ</sequence>
<dbReference type="GO" id="GO:0003887">
    <property type="term" value="F:DNA-directed DNA polymerase activity"/>
    <property type="evidence" value="ECO:0007669"/>
    <property type="project" value="TreeGrafter"/>
</dbReference>
<dbReference type="InterPro" id="IPR036775">
    <property type="entry name" value="DNA_pol_Y-fam_lit_finger_sf"/>
</dbReference>
<dbReference type="InterPro" id="IPR001126">
    <property type="entry name" value="UmuC"/>
</dbReference>
<dbReference type="Gene3D" id="3.30.70.270">
    <property type="match status" value="1"/>
</dbReference>
<protein>
    <submittedName>
        <fullName evidence="2">ARAD1A05632p</fullName>
    </submittedName>
</protein>
<dbReference type="GO" id="GO:0070987">
    <property type="term" value="P:error-free translesion synthesis"/>
    <property type="evidence" value="ECO:0007669"/>
    <property type="project" value="UniProtKB-ARBA"/>
</dbReference>
<dbReference type="Gene3D" id="3.30.1490.100">
    <property type="entry name" value="DNA polymerase, Y-family, little finger domain"/>
    <property type="match status" value="1"/>
</dbReference>
<dbReference type="Pfam" id="PF00817">
    <property type="entry name" value="IMS"/>
    <property type="match status" value="1"/>
</dbReference>
<dbReference type="Gene3D" id="3.40.1170.60">
    <property type="match status" value="1"/>
</dbReference>
<name>A0A060T313_BLAAD</name>
<organism evidence="2">
    <name type="scientific">Blastobotrys adeninivorans</name>
    <name type="common">Yeast</name>
    <name type="synonym">Arxula adeninivorans</name>
    <dbReference type="NCBI Taxonomy" id="409370"/>
    <lineage>
        <taxon>Eukaryota</taxon>
        <taxon>Fungi</taxon>
        <taxon>Dikarya</taxon>
        <taxon>Ascomycota</taxon>
        <taxon>Saccharomycotina</taxon>
        <taxon>Dipodascomycetes</taxon>
        <taxon>Dipodascales</taxon>
        <taxon>Trichomonascaceae</taxon>
        <taxon>Blastobotrys</taxon>
    </lineage>
</organism>
<dbReference type="PhylomeDB" id="A0A060T313"/>
<evidence type="ECO:0000313" key="2">
    <source>
        <dbReference type="EMBL" id="CDP33267.1"/>
    </source>
</evidence>
<dbReference type="SUPFAM" id="SSF56672">
    <property type="entry name" value="DNA/RNA polymerases"/>
    <property type="match status" value="1"/>
</dbReference>
<dbReference type="PANTHER" id="PTHR46404">
    <property type="entry name" value="DNA POLYMERASE IOTA"/>
    <property type="match status" value="1"/>
</dbReference>
<dbReference type="AlphaFoldDB" id="A0A060T313"/>
<reference evidence="2" key="2">
    <citation type="submission" date="2014-06" db="EMBL/GenBank/DDBJ databases">
        <title>The complete genome of Blastobotrys (Arxula) adeninivorans LS3 - a yeast of biotechnological interest.</title>
        <authorList>
            <person name="Kunze G."/>
            <person name="Gaillardin C."/>
            <person name="Czernicka M."/>
            <person name="Durrens P."/>
            <person name="Martin T."/>
            <person name="Boer E."/>
            <person name="Gabaldon T."/>
            <person name="Cruz J."/>
            <person name="Talla E."/>
            <person name="Marck C."/>
            <person name="Goffeau A."/>
            <person name="Barbe V."/>
            <person name="Baret P."/>
            <person name="Baronian K."/>
            <person name="Beier S."/>
            <person name="Bleykasten C."/>
            <person name="Bode R."/>
            <person name="Casaregola S."/>
            <person name="Despons L."/>
            <person name="Fairhead C."/>
            <person name="Giersberg M."/>
            <person name="Gierski P."/>
            <person name="Hahnel U."/>
            <person name="Hartmann A."/>
            <person name="Jankowska D."/>
            <person name="Jubin C."/>
            <person name="Jung P."/>
            <person name="Lafontaine I."/>
            <person name="Leh-Louis V."/>
            <person name="Lemaire M."/>
            <person name="Marcet-Houben M."/>
            <person name="Mascher M."/>
            <person name="Morel G."/>
            <person name="Richard G.-F."/>
            <person name="Riechen J."/>
            <person name="Sacerdot C."/>
            <person name="Sarkar A."/>
            <person name="Savel G."/>
            <person name="Schacherer J."/>
            <person name="Sherman D."/>
            <person name="Straub M.-L."/>
            <person name="Stein N."/>
            <person name="Thierry A."/>
            <person name="Trautwein-Schult A."/>
            <person name="Westhof E."/>
            <person name="Worch S."/>
            <person name="Dujon B."/>
            <person name="Souciet J.-L."/>
            <person name="Wincker P."/>
            <person name="Scholz U."/>
            <person name="Neuveglise N."/>
        </authorList>
    </citation>
    <scope>NUCLEOTIDE SEQUENCE</scope>
    <source>
        <strain evidence="2">LS3</strain>
    </source>
</reference>
<dbReference type="PANTHER" id="PTHR46404:SF1">
    <property type="entry name" value="DNA POLYMERASE IOTA"/>
    <property type="match status" value="1"/>
</dbReference>
<feature type="domain" description="UmuC" evidence="1">
    <location>
        <begin position="2"/>
        <end position="255"/>
    </location>
</feature>
<proteinExistence type="predicted"/>
<dbReference type="InterPro" id="IPR043128">
    <property type="entry name" value="Rev_trsase/Diguanyl_cyclase"/>
</dbReference>
<evidence type="ECO:0000259" key="1">
    <source>
        <dbReference type="PROSITE" id="PS50173"/>
    </source>
</evidence>
<accession>A0A060T313</accession>
<reference evidence="2" key="1">
    <citation type="submission" date="2014-02" db="EMBL/GenBank/DDBJ databases">
        <authorList>
            <person name="Genoscope - CEA"/>
        </authorList>
    </citation>
    <scope>NUCLEOTIDE SEQUENCE</scope>
    <source>
        <strain evidence="2">LS3</strain>
    </source>
</reference>
<dbReference type="PROSITE" id="PS50173">
    <property type="entry name" value="UMUC"/>
    <property type="match status" value="1"/>
</dbReference>
<dbReference type="InterPro" id="IPR043502">
    <property type="entry name" value="DNA/RNA_pol_sf"/>
</dbReference>
<dbReference type="GO" id="GO:0006281">
    <property type="term" value="P:DNA repair"/>
    <property type="evidence" value="ECO:0007669"/>
    <property type="project" value="InterPro"/>
</dbReference>
<dbReference type="GO" id="GO:0003684">
    <property type="term" value="F:damaged DNA binding"/>
    <property type="evidence" value="ECO:0007669"/>
    <property type="project" value="InterPro"/>
</dbReference>
<dbReference type="EMBL" id="HG937691">
    <property type="protein sequence ID" value="CDP33267.1"/>
    <property type="molecule type" value="Genomic_DNA"/>
</dbReference>
<gene>
    <name evidence="2" type="ORF">GNLVRS02_ARAD1A05632g</name>
</gene>